<feature type="chain" id="PRO_5032829880" description="TonB-dependent receptor" evidence="5">
    <location>
        <begin position="24"/>
        <end position="960"/>
    </location>
</feature>
<feature type="compositionally biased region" description="Gly residues" evidence="4">
    <location>
        <begin position="770"/>
        <end position="799"/>
    </location>
</feature>
<dbReference type="OrthoDB" id="7224136at2"/>
<feature type="region of interest" description="Disordered" evidence="4">
    <location>
        <begin position="26"/>
        <end position="46"/>
    </location>
</feature>
<feature type="compositionally biased region" description="Low complexity" evidence="4">
    <location>
        <begin position="26"/>
        <end position="38"/>
    </location>
</feature>
<keyword evidence="2" id="KW-0472">Membrane</keyword>
<proteinExistence type="predicted"/>
<keyword evidence="7" id="KW-1185">Reference proteome</keyword>
<dbReference type="RefSeq" id="WP_160731846.1">
    <property type="nucleotide sequence ID" value="NZ_BMJK01000001.1"/>
</dbReference>
<feature type="compositionally biased region" description="Low complexity" evidence="4">
    <location>
        <begin position="647"/>
        <end position="665"/>
    </location>
</feature>
<evidence type="ECO:0000256" key="2">
    <source>
        <dbReference type="ARBA" id="ARBA00023136"/>
    </source>
</evidence>
<dbReference type="SUPFAM" id="SSF56935">
    <property type="entry name" value="Porins"/>
    <property type="match status" value="2"/>
</dbReference>
<dbReference type="InterPro" id="IPR036942">
    <property type="entry name" value="Beta-barrel_TonB_sf"/>
</dbReference>
<feature type="signal peptide" evidence="5">
    <location>
        <begin position="1"/>
        <end position="23"/>
    </location>
</feature>
<dbReference type="Gene3D" id="2.40.170.20">
    <property type="entry name" value="TonB-dependent receptor, beta-barrel domain"/>
    <property type="match status" value="2"/>
</dbReference>
<gene>
    <name evidence="6" type="ORF">GRI62_08390</name>
</gene>
<evidence type="ECO:0000256" key="5">
    <source>
        <dbReference type="SAM" id="SignalP"/>
    </source>
</evidence>
<feature type="region of interest" description="Disordered" evidence="4">
    <location>
        <begin position="635"/>
        <end position="677"/>
    </location>
</feature>
<evidence type="ECO:0000313" key="7">
    <source>
        <dbReference type="Proteomes" id="UP000460626"/>
    </source>
</evidence>
<dbReference type="InterPro" id="IPR037066">
    <property type="entry name" value="Plug_dom_sf"/>
</dbReference>
<dbReference type="PANTHER" id="PTHR47234:SF3">
    <property type="entry name" value="SECRETIN_TONB SHORT N-TERMINAL DOMAIN-CONTAINING PROTEIN"/>
    <property type="match status" value="1"/>
</dbReference>
<comment type="subcellular location">
    <subcellularLocation>
        <location evidence="1">Cell outer membrane</location>
    </subcellularLocation>
</comment>
<dbReference type="AlphaFoldDB" id="A0A845A0G4"/>
<evidence type="ECO:0008006" key="8">
    <source>
        <dbReference type="Google" id="ProtNLM"/>
    </source>
</evidence>
<accession>A0A845A0G4</accession>
<comment type="caution">
    <text evidence="6">The sequence shown here is derived from an EMBL/GenBank/DDBJ whole genome shotgun (WGS) entry which is preliminary data.</text>
</comment>
<feature type="region of interest" description="Disordered" evidence="4">
    <location>
        <begin position="758"/>
        <end position="799"/>
    </location>
</feature>
<dbReference type="Proteomes" id="UP000460626">
    <property type="component" value="Unassembled WGS sequence"/>
</dbReference>
<keyword evidence="3" id="KW-0998">Cell outer membrane</keyword>
<evidence type="ECO:0000256" key="1">
    <source>
        <dbReference type="ARBA" id="ARBA00004442"/>
    </source>
</evidence>
<organism evidence="6 7">
    <name type="scientific">Aurantiacibacter arachoides</name>
    <dbReference type="NCBI Taxonomy" id="1850444"/>
    <lineage>
        <taxon>Bacteria</taxon>
        <taxon>Pseudomonadati</taxon>
        <taxon>Pseudomonadota</taxon>
        <taxon>Alphaproteobacteria</taxon>
        <taxon>Sphingomonadales</taxon>
        <taxon>Erythrobacteraceae</taxon>
        <taxon>Aurantiacibacter</taxon>
    </lineage>
</organism>
<evidence type="ECO:0000313" key="6">
    <source>
        <dbReference type="EMBL" id="MXO93625.1"/>
    </source>
</evidence>
<dbReference type="PANTHER" id="PTHR47234">
    <property type="match status" value="1"/>
</dbReference>
<sequence length="960" mass="100697">MRVFLSPSLLAIAAVLVALPAGAQDASPQAQEPAPQADPETEAPAEDDDNVIYVYAAALAGRVDAAQPPVLELDAEDIAAYGAGSIAELLESLGPQISSGRGRGSGGFPIILVNGVRISSFRELSSYPPEAIERTEIFTEEVAQQYGYSPDQRVVNIVLKRNFSSREVELGYGQPFDGGFSTQEVEGTYLRLAGQSRLNFNAEWNNSSALTEGERGVIQTDLGVPQIPGDPDPADFRTLVPDTSSISATANWTTSLSPGSSLSLNANYSRSDGLSLQGLDSVVLTDPNGATALRTFNPADPLAVDSRSNSYSAGATLATDIGDWQVTATADGTIADSRSRTQARLDTTALVAAAATGQLALDGNLPSFADAGFEEALSDTYRIDSLVTARSTPLRLPAGDVSVTLDTGFTANGIDSIDTRTPGFETQLDRTRFTAGANVNVPLTSRDEEFLEDVGNLSLNVQAGVDHLSDFGTLTDLSLGLTWGVTEKLSLGATWVSRDTAPTLSQLGAPQIVTPNVPIFDIGRNETVLVELVSGGNALLPAQSQSDWKFSANWQLPFMEGASLLVEYFDNHSEDTTESLPLLTPAIEAAFPGRVTRDASGRLTRLDNTFVTFAEQDVRRLQVGLNLSGEIGAGNAQSAAGTGGRQASGAAQGRPAAAPAGAPPAAGGGAGSGQQSVSFDPARFQQMRAQFCEAEPEALLELLNAAVAAAAAGEEPPIGLDGQPLAIPPQMLERLAGEDGRIDPERFAQTRERICSADVSQMGGRPAGQQAGGPPSGRGSGGPPPGGGRGMRFGGPGGGDGTGRWFANLQYAYEIENTVLIADGLPRLDLLNGDALSGAIPRHTLSARGGVFKDGFGVFAFGSYRSEAELEGSDLPGSTDLTFGDFATLSLRAFADLGQQASLVESVPFFEGSRISIGVDNVFDARQRVTDSNGVVPLRYQPFLIDPVGRRFEIEFRKLF</sequence>
<dbReference type="EMBL" id="WTYH01000001">
    <property type="protein sequence ID" value="MXO93625.1"/>
    <property type="molecule type" value="Genomic_DNA"/>
</dbReference>
<dbReference type="Gene3D" id="2.170.130.10">
    <property type="entry name" value="TonB-dependent receptor, plug domain"/>
    <property type="match status" value="1"/>
</dbReference>
<name>A0A845A0G4_9SPHN</name>
<evidence type="ECO:0000256" key="3">
    <source>
        <dbReference type="ARBA" id="ARBA00023237"/>
    </source>
</evidence>
<keyword evidence="5" id="KW-0732">Signal</keyword>
<evidence type="ECO:0000256" key="4">
    <source>
        <dbReference type="SAM" id="MobiDB-lite"/>
    </source>
</evidence>
<dbReference type="GO" id="GO:0009279">
    <property type="term" value="C:cell outer membrane"/>
    <property type="evidence" value="ECO:0007669"/>
    <property type="project" value="UniProtKB-SubCell"/>
</dbReference>
<protein>
    <recommendedName>
        <fullName evidence="8">TonB-dependent receptor</fullName>
    </recommendedName>
</protein>
<reference evidence="6 7" key="1">
    <citation type="submission" date="2019-12" db="EMBL/GenBank/DDBJ databases">
        <title>Genomic-based taxomic classification of the family Erythrobacteraceae.</title>
        <authorList>
            <person name="Xu L."/>
        </authorList>
    </citation>
    <scope>NUCLEOTIDE SEQUENCE [LARGE SCALE GENOMIC DNA]</scope>
    <source>
        <strain evidence="6 7">RC4-10-4</strain>
    </source>
</reference>